<evidence type="ECO:0000313" key="1">
    <source>
        <dbReference type="EMBL" id="KAK9079638.1"/>
    </source>
</evidence>
<proteinExistence type="predicted"/>
<dbReference type="EMBL" id="JBCNJP010000003">
    <property type="protein sequence ID" value="KAK9079638.1"/>
    <property type="molecule type" value="Genomic_DNA"/>
</dbReference>
<sequence>MLGPLGPLQEHEEVPLRFGEHVYEGARSPIQSPSVQIPILQAGHKPRSYASQVHYPAAIEALRNLTLAHQDDQLVTGHNWRLQVHNALSVVDNAFTNVMQMPARRRRYPKNPDALSNYMSLTTANAANHASSKLLSMFIL</sequence>
<comment type="caution">
    <text evidence="1">The sequence shown here is derived from an EMBL/GenBank/DDBJ whole genome shotgun (WGS) entry which is preliminary data.</text>
</comment>
<dbReference type="Proteomes" id="UP001408789">
    <property type="component" value="Unassembled WGS sequence"/>
</dbReference>
<organism evidence="1 2">
    <name type="scientific">Deinandra increscens subsp. villosa</name>
    <dbReference type="NCBI Taxonomy" id="3103831"/>
    <lineage>
        <taxon>Eukaryota</taxon>
        <taxon>Viridiplantae</taxon>
        <taxon>Streptophyta</taxon>
        <taxon>Embryophyta</taxon>
        <taxon>Tracheophyta</taxon>
        <taxon>Spermatophyta</taxon>
        <taxon>Magnoliopsida</taxon>
        <taxon>eudicotyledons</taxon>
        <taxon>Gunneridae</taxon>
        <taxon>Pentapetalae</taxon>
        <taxon>asterids</taxon>
        <taxon>campanulids</taxon>
        <taxon>Asterales</taxon>
        <taxon>Asteraceae</taxon>
        <taxon>Asteroideae</taxon>
        <taxon>Heliantheae alliance</taxon>
        <taxon>Madieae</taxon>
        <taxon>Madiinae</taxon>
        <taxon>Deinandra</taxon>
    </lineage>
</organism>
<reference evidence="1 2" key="1">
    <citation type="submission" date="2024-04" db="EMBL/GenBank/DDBJ databases">
        <title>The reference genome of an endangered Asteraceae, Deinandra increscens subsp. villosa, native to the Central Coast of California.</title>
        <authorList>
            <person name="Guilliams M."/>
            <person name="Hasenstab-Lehman K."/>
            <person name="Meyer R."/>
            <person name="Mcevoy S."/>
        </authorList>
    </citation>
    <scope>NUCLEOTIDE SEQUENCE [LARGE SCALE GENOMIC DNA]</scope>
    <source>
        <tissue evidence="1">Leaf</tissue>
    </source>
</reference>
<dbReference type="AlphaFoldDB" id="A0AAP0DUR3"/>
<gene>
    <name evidence="1" type="ORF">SSX86_001311</name>
</gene>
<name>A0AAP0DUR3_9ASTR</name>
<protein>
    <submittedName>
        <fullName evidence="1">Uncharacterized protein</fullName>
    </submittedName>
</protein>
<evidence type="ECO:0000313" key="2">
    <source>
        <dbReference type="Proteomes" id="UP001408789"/>
    </source>
</evidence>
<accession>A0AAP0DUR3</accession>
<keyword evidence="2" id="KW-1185">Reference proteome</keyword>